<gene>
    <name evidence="1" type="ORF">NO2_1639</name>
</gene>
<dbReference type="AlphaFoldDB" id="A0A388TIW5"/>
<reference evidence="1 2" key="1">
    <citation type="journal article" date="2019" name="ISME J.">
        <title>Genome analyses of uncultured TG2/ZB3 bacteria in 'Margulisbacteria' specifically attached to ectosymbiotic spirochetes of protists in the termite gut.</title>
        <authorList>
            <person name="Utami Y.D."/>
            <person name="Kuwahara H."/>
            <person name="Igai K."/>
            <person name="Murakami T."/>
            <person name="Sugaya K."/>
            <person name="Morikawa T."/>
            <person name="Nagura Y."/>
            <person name="Yuki M."/>
            <person name="Deevong P."/>
            <person name="Inoue T."/>
            <person name="Kihara K."/>
            <person name="Lo N."/>
            <person name="Yamada A."/>
            <person name="Ohkuma M."/>
            <person name="Hongoh Y."/>
        </authorList>
    </citation>
    <scope>NUCLEOTIDE SEQUENCE [LARGE SCALE GENOMIC DNA]</scope>
    <source>
        <strain evidence="1">NkOx7-02</strain>
    </source>
</reference>
<evidence type="ECO:0000313" key="1">
    <source>
        <dbReference type="EMBL" id="GBR77220.1"/>
    </source>
</evidence>
<proteinExistence type="predicted"/>
<dbReference type="Proteomes" id="UP000275925">
    <property type="component" value="Unassembled WGS sequence"/>
</dbReference>
<comment type="caution">
    <text evidence="1">The sequence shown here is derived from an EMBL/GenBank/DDBJ whole genome shotgun (WGS) entry which is preliminary data.</text>
</comment>
<name>A0A388TIW5_9BACT</name>
<dbReference type="EMBL" id="BGZO01000144">
    <property type="protein sequence ID" value="GBR77220.1"/>
    <property type="molecule type" value="Genomic_DNA"/>
</dbReference>
<sequence length="59" mass="6971">MRRSSRNKELEYLKIIIKNAREYNIQKAIEMLIAECKTEIINYNQALGLPANNLELFPF</sequence>
<accession>A0A388TIW5</accession>
<evidence type="ECO:0000313" key="2">
    <source>
        <dbReference type="Proteomes" id="UP000275925"/>
    </source>
</evidence>
<keyword evidence="2" id="KW-1185">Reference proteome</keyword>
<protein>
    <submittedName>
        <fullName evidence="1">Uncharacterized protein</fullName>
    </submittedName>
</protein>
<organism evidence="1 2">
    <name type="scientific">Candidatus Termititenax persephonae</name>
    <dbReference type="NCBI Taxonomy" id="2218525"/>
    <lineage>
        <taxon>Bacteria</taxon>
        <taxon>Bacillati</taxon>
        <taxon>Candidatus Margulisiibacteriota</taxon>
        <taxon>Candidatus Termititenacia</taxon>
        <taxon>Candidatus Termititenacales</taxon>
        <taxon>Candidatus Termititenacaceae</taxon>
        <taxon>Candidatus Termititenax</taxon>
    </lineage>
</organism>